<comment type="catalytic activity">
    <reaction evidence="1">
        <text>L-cysteine + L-glutamate + ATP = gamma-L-glutamyl-L-cysteine + ADP + phosphate + H(+)</text>
        <dbReference type="Rhea" id="RHEA:13285"/>
        <dbReference type="ChEBI" id="CHEBI:15378"/>
        <dbReference type="ChEBI" id="CHEBI:29985"/>
        <dbReference type="ChEBI" id="CHEBI:30616"/>
        <dbReference type="ChEBI" id="CHEBI:35235"/>
        <dbReference type="ChEBI" id="CHEBI:43474"/>
        <dbReference type="ChEBI" id="CHEBI:58173"/>
        <dbReference type="ChEBI" id="CHEBI:456216"/>
        <dbReference type="EC" id="6.3.2.2"/>
    </reaction>
</comment>
<dbReference type="PANTHER" id="PTHR36510">
    <property type="entry name" value="GLUTAMATE--CYSTEINE LIGASE 2-RELATED"/>
    <property type="match status" value="1"/>
</dbReference>
<dbReference type="SUPFAM" id="SSF55931">
    <property type="entry name" value="Glutamine synthetase/guanido kinase"/>
    <property type="match status" value="1"/>
</dbReference>
<proteinExistence type="predicted"/>
<dbReference type="EMBL" id="BSUL01000001">
    <property type="protein sequence ID" value="GMA26953.1"/>
    <property type="molecule type" value="Genomic_DNA"/>
</dbReference>
<dbReference type="Pfam" id="PF04107">
    <property type="entry name" value="GCS2"/>
    <property type="match status" value="1"/>
</dbReference>
<name>A0AA37X9Q3_9MICO</name>
<organism evidence="2 3">
    <name type="scientific">Arenivirga flava</name>
    <dbReference type="NCBI Taxonomy" id="1930060"/>
    <lineage>
        <taxon>Bacteria</taxon>
        <taxon>Bacillati</taxon>
        <taxon>Actinomycetota</taxon>
        <taxon>Actinomycetes</taxon>
        <taxon>Micrococcales</taxon>
        <taxon>Microbacteriaceae</taxon>
        <taxon>Arenivirga</taxon>
    </lineage>
</organism>
<dbReference type="GO" id="GO:0016879">
    <property type="term" value="F:ligase activity, forming carbon-nitrogen bonds"/>
    <property type="evidence" value="ECO:0007669"/>
    <property type="project" value="TreeGrafter"/>
</dbReference>
<comment type="caution">
    <text evidence="2">The sequence shown here is derived from an EMBL/GenBank/DDBJ whole genome shotgun (WGS) entry which is preliminary data.</text>
</comment>
<dbReference type="Proteomes" id="UP001157160">
    <property type="component" value="Unassembled WGS sequence"/>
</dbReference>
<accession>A0AA37X9Q3</accession>
<evidence type="ECO:0000313" key="2">
    <source>
        <dbReference type="EMBL" id="GMA26953.1"/>
    </source>
</evidence>
<dbReference type="Gene3D" id="3.30.590.20">
    <property type="match status" value="1"/>
</dbReference>
<protein>
    <recommendedName>
        <fullName evidence="4">Carboxylate-amine ligase</fullName>
    </recommendedName>
</protein>
<evidence type="ECO:0000256" key="1">
    <source>
        <dbReference type="ARBA" id="ARBA00048819"/>
    </source>
</evidence>
<sequence>MLPPWFTRENKWRAARYGMETILIRNAAGDERLMTDDLAELLETLRPIADRLGCDAELDDVRIILERGASYQRQLRVAQSRDGDARAVVGALAAELRAGTPA</sequence>
<evidence type="ECO:0008006" key="4">
    <source>
        <dbReference type="Google" id="ProtNLM"/>
    </source>
</evidence>
<gene>
    <name evidence="2" type="ORF">GCM10025874_02060</name>
</gene>
<evidence type="ECO:0000313" key="3">
    <source>
        <dbReference type="Proteomes" id="UP001157160"/>
    </source>
</evidence>
<dbReference type="AlphaFoldDB" id="A0AA37X9Q3"/>
<reference evidence="2 3" key="1">
    <citation type="journal article" date="2014" name="Int. J. Syst. Evol. Microbiol.">
        <title>Complete genome sequence of Corynebacterium casei LMG S-19264T (=DSM 44701T), isolated from a smear-ripened cheese.</title>
        <authorList>
            <consortium name="US DOE Joint Genome Institute (JGI-PGF)"/>
            <person name="Walter F."/>
            <person name="Albersmeier A."/>
            <person name="Kalinowski J."/>
            <person name="Ruckert C."/>
        </authorList>
    </citation>
    <scope>NUCLEOTIDE SEQUENCE [LARGE SCALE GENOMIC DNA]</scope>
    <source>
        <strain evidence="2 3">NBRC 112289</strain>
    </source>
</reference>
<dbReference type="PANTHER" id="PTHR36510:SF1">
    <property type="entry name" value="GLUTAMATE--CYSTEINE LIGASE 2-RELATED"/>
    <property type="match status" value="1"/>
</dbReference>
<dbReference type="InterPro" id="IPR006336">
    <property type="entry name" value="GCS2"/>
</dbReference>
<dbReference type="InterPro" id="IPR014746">
    <property type="entry name" value="Gln_synth/guanido_kin_cat_dom"/>
</dbReference>
<keyword evidence="3" id="KW-1185">Reference proteome</keyword>
<dbReference type="InterPro" id="IPR050141">
    <property type="entry name" value="GCL_type2/YbdK_subfam"/>
</dbReference>